<dbReference type="Proteomes" id="UP000320781">
    <property type="component" value="Unassembled WGS sequence"/>
</dbReference>
<keyword evidence="6 9" id="KW-1133">Transmembrane helix</keyword>
<reference evidence="10 11" key="1">
    <citation type="submission" date="2019-03" db="EMBL/GenBank/DDBJ databases">
        <title>Metabolic potential of uncultured bacteria and archaea associated with petroleum seepage in deep-sea sediments.</title>
        <authorList>
            <person name="Dong X."/>
            <person name="Hubert C."/>
        </authorList>
    </citation>
    <scope>NUCLEOTIDE SEQUENCE [LARGE SCALE GENOMIC DNA]</scope>
    <source>
        <strain evidence="10">E44_bin92</strain>
    </source>
</reference>
<feature type="transmembrane region" description="Helical" evidence="9">
    <location>
        <begin position="208"/>
        <end position="228"/>
    </location>
</feature>
<evidence type="ECO:0000256" key="6">
    <source>
        <dbReference type="ARBA" id="ARBA00022989"/>
    </source>
</evidence>
<proteinExistence type="predicted"/>
<dbReference type="CDD" id="cd06579">
    <property type="entry name" value="TM_PBP1_transp_AraH_like"/>
    <property type="match status" value="1"/>
</dbReference>
<evidence type="ECO:0000256" key="1">
    <source>
        <dbReference type="ARBA" id="ARBA00004651"/>
    </source>
</evidence>
<feature type="transmembrane region" description="Helical" evidence="9">
    <location>
        <begin position="12"/>
        <end position="31"/>
    </location>
</feature>
<dbReference type="Pfam" id="PF02653">
    <property type="entry name" value="BPD_transp_2"/>
    <property type="match status" value="1"/>
</dbReference>
<feature type="transmembrane region" description="Helical" evidence="9">
    <location>
        <begin position="159"/>
        <end position="180"/>
    </location>
</feature>
<feature type="transmembrane region" description="Helical" evidence="9">
    <location>
        <begin position="121"/>
        <end position="139"/>
    </location>
</feature>
<organism evidence="10 11">
    <name type="scientific">Aerophobetes bacterium</name>
    <dbReference type="NCBI Taxonomy" id="2030807"/>
    <lineage>
        <taxon>Bacteria</taxon>
        <taxon>Candidatus Aerophobota</taxon>
    </lineage>
</organism>
<gene>
    <name evidence="10" type="ORF">E3J95_03760</name>
</gene>
<evidence type="ECO:0000313" key="11">
    <source>
        <dbReference type="Proteomes" id="UP000320781"/>
    </source>
</evidence>
<dbReference type="PANTHER" id="PTHR32196">
    <property type="entry name" value="ABC TRANSPORTER PERMEASE PROTEIN YPHD-RELATED-RELATED"/>
    <property type="match status" value="1"/>
</dbReference>
<evidence type="ECO:0000256" key="8">
    <source>
        <dbReference type="ARBA" id="ARBA00039381"/>
    </source>
</evidence>
<evidence type="ECO:0000256" key="4">
    <source>
        <dbReference type="ARBA" id="ARBA00022519"/>
    </source>
</evidence>
<evidence type="ECO:0000256" key="9">
    <source>
        <dbReference type="SAM" id="Phobius"/>
    </source>
</evidence>
<protein>
    <recommendedName>
        <fullName evidence="8">Autoinducer 2 import system permease protein LsrD</fullName>
    </recommendedName>
</protein>
<sequence>MLLKLLLRRDRSVVTIYLVLIVLFIIPSLISPVFRTSRNFSNILHQAASLGIVSIGQTFIVLLTGLDLSVGSVMSLTTVLCAGLMTKAPVTIFTTVLLCLGAGAGIGLANGLLVSKAKLSPLIATLGMMALIQGIALQIRPYPGGYVPRNFGEVITGNLYFVPVPAIILILVFVAAIIILRKTVLGNYLYATGGSEENARLTGINIDLVKISAYTICGLIAVVAGLVLTGRIRSGDPLVGTSFPLDSITAVIVGGTPFAGGRGGVEGTIAGALIIAMLSNMLNLLDVSSFYQYIVKGLILITAVVIYSLRRR</sequence>
<dbReference type="PANTHER" id="PTHR32196:SF71">
    <property type="entry name" value="AUTOINDUCER 2 IMPORT SYSTEM PERMEASE PROTEIN LSRD"/>
    <property type="match status" value="1"/>
</dbReference>
<keyword evidence="2" id="KW-0813">Transport</keyword>
<evidence type="ECO:0000256" key="3">
    <source>
        <dbReference type="ARBA" id="ARBA00022475"/>
    </source>
</evidence>
<dbReference type="InterPro" id="IPR001851">
    <property type="entry name" value="ABC_transp_permease"/>
</dbReference>
<keyword evidence="7 9" id="KW-0472">Membrane</keyword>
<dbReference type="GO" id="GO:0005886">
    <property type="term" value="C:plasma membrane"/>
    <property type="evidence" value="ECO:0007669"/>
    <property type="project" value="UniProtKB-SubCell"/>
</dbReference>
<dbReference type="AlphaFoldDB" id="A0A523QJB5"/>
<keyword evidence="3" id="KW-1003">Cell membrane</keyword>
<keyword evidence="5 9" id="KW-0812">Transmembrane</keyword>
<feature type="transmembrane region" description="Helical" evidence="9">
    <location>
        <begin position="43"/>
        <end position="63"/>
    </location>
</feature>
<dbReference type="EMBL" id="SOKU01000178">
    <property type="protein sequence ID" value="TES85734.1"/>
    <property type="molecule type" value="Genomic_DNA"/>
</dbReference>
<evidence type="ECO:0000256" key="7">
    <source>
        <dbReference type="ARBA" id="ARBA00023136"/>
    </source>
</evidence>
<dbReference type="GO" id="GO:0022857">
    <property type="term" value="F:transmembrane transporter activity"/>
    <property type="evidence" value="ECO:0007669"/>
    <property type="project" value="InterPro"/>
</dbReference>
<feature type="transmembrane region" description="Helical" evidence="9">
    <location>
        <begin position="92"/>
        <end position="114"/>
    </location>
</feature>
<keyword evidence="4" id="KW-0997">Cell inner membrane</keyword>
<evidence type="ECO:0000256" key="5">
    <source>
        <dbReference type="ARBA" id="ARBA00022692"/>
    </source>
</evidence>
<evidence type="ECO:0000313" key="10">
    <source>
        <dbReference type="EMBL" id="TES85734.1"/>
    </source>
</evidence>
<name>A0A523QJB5_UNCAE</name>
<evidence type="ECO:0000256" key="2">
    <source>
        <dbReference type="ARBA" id="ARBA00022448"/>
    </source>
</evidence>
<feature type="transmembrane region" description="Helical" evidence="9">
    <location>
        <begin position="290"/>
        <end position="309"/>
    </location>
</feature>
<comment type="subcellular location">
    <subcellularLocation>
        <location evidence="1">Cell membrane</location>
        <topology evidence="1">Multi-pass membrane protein</topology>
    </subcellularLocation>
</comment>
<accession>A0A523QJB5</accession>
<comment type="caution">
    <text evidence="10">The sequence shown here is derived from an EMBL/GenBank/DDBJ whole genome shotgun (WGS) entry which is preliminary data.</text>
</comment>